<evidence type="ECO:0000313" key="3">
    <source>
        <dbReference type="Proteomes" id="UP000184609"/>
    </source>
</evidence>
<dbReference type="STRING" id="1073327.SAMN04488108_2585"/>
<gene>
    <name evidence="2" type="ORF">SAMN04488108_2585</name>
</gene>
<dbReference type="AlphaFoldDB" id="A0A1M7ZEF6"/>
<proteinExistence type="predicted"/>
<feature type="chain" id="PRO_5009929979" description="Beta-barrel porin-2, OmpL-like. bbp2" evidence="1">
    <location>
        <begin position="19"/>
        <end position="446"/>
    </location>
</feature>
<reference evidence="3" key="1">
    <citation type="submission" date="2016-12" db="EMBL/GenBank/DDBJ databases">
        <authorList>
            <person name="Varghese N."/>
            <person name="Submissions S."/>
        </authorList>
    </citation>
    <scope>NUCLEOTIDE SEQUENCE [LARGE SCALE GENOMIC DNA]</scope>
    <source>
        <strain evidence="3">DSM 25035</strain>
    </source>
</reference>
<name>A0A1M7ZEF6_9BACT</name>
<dbReference type="RefSeq" id="WP_073572204.1">
    <property type="nucleotide sequence ID" value="NZ_FRXN01000003.1"/>
</dbReference>
<evidence type="ECO:0000313" key="2">
    <source>
        <dbReference type="EMBL" id="SHO63189.1"/>
    </source>
</evidence>
<sequence>MRYLLLGIISLIPLWSHAQESEKKFEIKPDLHFRTFWMSTSYPDDFKNDFALGTSLGVGTKLSYGEHWSAKVSYRGFLNVWSSEIWEPDPLTNRGNRYETGLYDLLNPEDGAFGSWENLSLNYQSEKFDFGIGRMGINTPWINPQDGRLAPTMIEGATFNYRPEKSWEISVWYIYRMRVRGTKDWLRPGETVGIFPVARDVNGQPSQYFGNTKSDGVTVFEVSKKSQLGKFELSHTWAYNLFATYWTQWQNNWKSKSGLTWITGLQFGYQHGVENGGNSDPLLRYKDPNDKNWVVSGRFGLKKGKILSHLNFTKLGGEGRWLSPREWGKDAWYTFVPRERNEGYKSVEAFTAYLEYSPNSQWSVYSHLGFHWLPDVSDFQANKYAFPSYRQLNLGVKYNPESLRTMDFHLLVMNKEAIGDQELSAAQRYNKVEMIHVNLMINWRLN</sequence>
<dbReference type="EMBL" id="FRXN01000003">
    <property type="protein sequence ID" value="SHO63189.1"/>
    <property type="molecule type" value="Genomic_DNA"/>
</dbReference>
<keyword evidence="1" id="KW-0732">Signal</keyword>
<protein>
    <recommendedName>
        <fullName evidence="4">Beta-barrel porin-2, OmpL-like. bbp2</fullName>
    </recommendedName>
</protein>
<organism evidence="2 3">
    <name type="scientific">Algoriphagus zhangzhouensis</name>
    <dbReference type="NCBI Taxonomy" id="1073327"/>
    <lineage>
        <taxon>Bacteria</taxon>
        <taxon>Pseudomonadati</taxon>
        <taxon>Bacteroidota</taxon>
        <taxon>Cytophagia</taxon>
        <taxon>Cytophagales</taxon>
        <taxon>Cyclobacteriaceae</taxon>
        <taxon>Algoriphagus</taxon>
    </lineage>
</organism>
<dbReference type="Gene3D" id="2.40.160.10">
    <property type="entry name" value="Porin"/>
    <property type="match status" value="1"/>
</dbReference>
<evidence type="ECO:0008006" key="4">
    <source>
        <dbReference type="Google" id="ProtNLM"/>
    </source>
</evidence>
<evidence type="ECO:0000256" key="1">
    <source>
        <dbReference type="SAM" id="SignalP"/>
    </source>
</evidence>
<dbReference type="OrthoDB" id="862900at2"/>
<feature type="signal peptide" evidence="1">
    <location>
        <begin position="1"/>
        <end position="18"/>
    </location>
</feature>
<accession>A0A1M7ZEF6</accession>
<dbReference type="InterPro" id="IPR023614">
    <property type="entry name" value="Porin_dom_sf"/>
</dbReference>
<keyword evidence="3" id="KW-1185">Reference proteome</keyword>
<dbReference type="Proteomes" id="UP000184609">
    <property type="component" value="Unassembled WGS sequence"/>
</dbReference>